<proteinExistence type="predicted"/>
<protein>
    <submittedName>
        <fullName evidence="2">Uncharacterized protein</fullName>
    </submittedName>
</protein>
<keyword evidence="3" id="KW-1185">Reference proteome</keyword>
<feature type="region of interest" description="Disordered" evidence="1">
    <location>
        <begin position="1"/>
        <end position="21"/>
    </location>
</feature>
<dbReference type="AlphaFoldDB" id="A0AAV7M2R2"/>
<dbReference type="EMBL" id="JANPWB010000014">
    <property type="protein sequence ID" value="KAJ1097747.1"/>
    <property type="molecule type" value="Genomic_DNA"/>
</dbReference>
<evidence type="ECO:0000313" key="2">
    <source>
        <dbReference type="EMBL" id="KAJ1097747.1"/>
    </source>
</evidence>
<dbReference type="Proteomes" id="UP001066276">
    <property type="component" value="Chromosome 10"/>
</dbReference>
<reference evidence="2" key="1">
    <citation type="journal article" date="2022" name="bioRxiv">
        <title>Sequencing and chromosome-scale assembly of the giantPleurodeles waltlgenome.</title>
        <authorList>
            <person name="Brown T."/>
            <person name="Elewa A."/>
            <person name="Iarovenko S."/>
            <person name="Subramanian E."/>
            <person name="Araus A.J."/>
            <person name="Petzold A."/>
            <person name="Susuki M."/>
            <person name="Suzuki K.-i.T."/>
            <person name="Hayashi T."/>
            <person name="Toyoda A."/>
            <person name="Oliveira C."/>
            <person name="Osipova E."/>
            <person name="Leigh N.D."/>
            <person name="Simon A."/>
            <person name="Yun M.H."/>
        </authorList>
    </citation>
    <scope>NUCLEOTIDE SEQUENCE</scope>
    <source>
        <strain evidence="2">20211129_DDA</strain>
        <tissue evidence="2">Liver</tissue>
    </source>
</reference>
<sequence>MLVFGSRSGCDTPHVSGGHGERTVHRQFGQLAGVQSLPVKVGEPFRHRAEGRVKSGVVYPTLREAAGAGALGQDDDPLFEVRPSTSRGAGASLDRIEEELLDYDDEVEEHVMSVPRGDAMETPRVVPKVVQGDHFGGRRRELVAGNLARGEEGVLVSVGFGGGREGFGDAIQKVGKDVCGVAHEQRKSRVEASIQVGLVPDTGAGCVEGPDRACAVWIVGHSFVRWAEKQASSRHFVWQLGLDGARIKVSWVGFYSKVMVYCQTCSIKAAFYP</sequence>
<comment type="caution">
    <text evidence="2">The sequence shown here is derived from an EMBL/GenBank/DDBJ whole genome shotgun (WGS) entry which is preliminary data.</text>
</comment>
<evidence type="ECO:0000256" key="1">
    <source>
        <dbReference type="SAM" id="MobiDB-lite"/>
    </source>
</evidence>
<name>A0AAV7M2R2_PLEWA</name>
<evidence type="ECO:0000313" key="3">
    <source>
        <dbReference type="Proteomes" id="UP001066276"/>
    </source>
</evidence>
<accession>A0AAV7M2R2</accession>
<gene>
    <name evidence="2" type="ORF">NDU88_002864</name>
</gene>
<organism evidence="2 3">
    <name type="scientific">Pleurodeles waltl</name>
    <name type="common">Iberian ribbed newt</name>
    <dbReference type="NCBI Taxonomy" id="8319"/>
    <lineage>
        <taxon>Eukaryota</taxon>
        <taxon>Metazoa</taxon>
        <taxon>Chordata</taxon>
        <taxon>Craniata</taxon>
        <taxon>Vertebrata</taxon>
        <taxon>Euteleostomi</taxon>
        <taxon>Amphibia</taxon>
        <taxon>Batrachia</taxon>
        <taxon>Caudata</taxon>
        <taxon>Salamandroidea</taxon>
        <taxon>Salamandridae</taxon>
        <taxon>Pleurodelinae</taxon>
        <taxon>Pleurodeles</taxon>
    </lineage>
</organism>